<dbReference type="NCBIfam" id="TIGR00203">
    <property type="entry name" value="cydB"/>
    <property type="match status" value="1"/>
</dbReference>
<feature type="transmembrane region" description="Helical" evidence="7">
    <location>
        <begin position="12"/>
        <end position="42"/>
    </location>
</feature>
<dbReference type="GO" id="GO:0070069">
    <property type="term" value="C:cytochrome complex"/>
    <property type="evidence" value="ECO:0007669"/>
    <property type="project" value="TreeGrafter"/>
</dbReference>
<comment type="similarity">
    <text evidence="2">Belongs to the cytochrome ubiquinol oxidase subunit 2 family.</text>
</comment>
<dbReference type="InterPro" id="IPR003317">
    <property type="entry name" value="Cyt-d_oxidase_su2"/>
</dbReference>
<feature type="transmembrane region" description="Helical" evidence="7">
    <location>
        <begin position="304"/>
        <end position="328"/>
    </location>
</feature>
<reference evidence="8" key="2">
    <citation type="submission" date="2020-09" db="EMBL/GenBank/DDBJ databases">
        <authorList>
            <person name="Sun Q."/>
            <person name="Zhou Y."/>
        </authorList>
    </citation>
    <scope>NUCLEOTIDE SEQUENCE</scope>
    <source>
        <strain evidence="8">CGMCC 1.15367</strain>
    </source>
</reference>
<feature type="transmembrane region" description="Helical" evidence="7">
    <location>
        <begin position="264"/>
        <end position="284"/>
    </location>
</feature>
<dbReference type="GO" id="GO:0019646">
    <property type="term" value="P:aerobic electron transport chain"/>
    <property type="evidence" value="ECO:0007669"/>
    <property type="project" value="TreeGrafter"/>
</dbReference>
<dbReference type="PANTHER" id="PTHR43141">
    <property type="entry name" value="CYTOCHROME BD2 SUBUNIT II"/>
    <property type="match status" value="1"/>
</dbReference>
<accession>A0A917E2G7</accession>
<dbReference type="PANTHER" id="PTHR43141:SF4">
    <property type="entry name" value="CYTOCHROME BD2 SUBUNIT II"/>
    <property type="match status" value="1"/>
</dbReference>
<evidence type="ECO:0000256" key="2">
    <source>
        <dbReference type="ARBA" id="ARBA00007543"/>
    </source>
</evidence>
<dbReference type="AlphaFoldDB" id="A0A917E2G7"/>
<keyword evidence="4 7" id="KW-0812">Transmembrane</keyword>
<feature type="transmembrane region" description="Helical" evidence="7">
    <location>
        <begin position="162"/>
        <end position="184"/>
    </location>
</feature>
<feature type="transmembrane region" description="Helical" evidence="7">
    <location>
        <begin position="238"/>
        <end position="257"/>
    </location>
</feature>
<dbReference type="PIRSF" id="PIRSF000267">
    <property type="entry name" value="Cyt_oxidse_sub2"/>
    <property type="match status" value="1"/>
</dbReference>
<keyword evidence="5 7" id="KW-1133">Transmembrane helix</keyword>
<dbReference type="Proteomes" id="UP000644699">
    <property type="component" value="Unassembled WGS sequence"/>
</dbReference>
<comment type="caution">
    <text evidence="8">The sequence shown here is derived from an EMBL/GenBank/DDBJ whole genome shotgun (WGS) entry which is preliminary data.</text>
</comment>
<protein>
    <submittedName>
        <fullName evidence="8">Ubiquinol oxidase subunit II, cyanide insensitive</fullName>
    </submittedName>
</protein>
<feature type="transmembrane region" description="Helical" evidence="7">
    <location>
        <begin position="205"/>
        <end position="226"/>
    </location>
</feature>
<keyword evidence="9" id="KW-1185">Reference proteome</keyword>
<dbReference type="GO" id="GO:0005886">
    <property type="term" value="C:plasma membrane"/>
    <property type="evidence" value="ECO:0007669"/>
    <property type="project" value="UniProtKB-SubCell"/>
</dbReference>
<evidence type="ECO:0000256" key="3">
    <source>
        <dbReference type="ARBA" id="ARBA00022475"/>
    </source>
</evidence>
<dbReference type="GO" id="GO:0009055">
    <property type="term" value="F:electron transfer activity"/>
    <property type="evidence" value="ECO:0007669"/>
    <property type="project" value="TreeGrafter"/>
</dbReference>
<dbReference type="GO" id="GO:0016682">
    <property type="term" value="F:oxidoreductase activity, acting on diphenols and related substances as donors, oxygen as acceptor"/>
    <property type="evidence" value="ECO:0007669"/>
    <property type="project" value="TreeGrafter"/>
</dbReference>
<keyword evidence="6 7" id="KW-0472">Membrane</keyword>
<gene>
    <name evidence="8" type="ORF">GCM10011390_16580</name>
</gene>
<name>A0A917E2G7_9HYPH</name>
<evidence type="ECO:0000256" key="5">
    <source>
        <dbReference type="ARBA" id="ARBA00022989"/>
    </source>
</evidence>
<dbReference type="Pfam" id="PF02322">
    <property type="entry name" value="Cyt_bd_oxida_II"/>
    <property type="match status" value="1"/>
</dbReference>
<evidence type="ECO:0000256" key="7">
    <source>
        <dbReference type="SAM" id="Phobius"/>
    </source>
</evidence>
<evidence type="ECO:0000313" key="9">
    <source>
        <dbReference type="Proteomes" id="UP000644699"/>
    </source>
</evidence>
<reference evidence="8" key="1">
    <citation type="journal article" date="2014" name="Int. J. Syst. Evol. Microbiol.">
        <title>Complete genome sequence of Corynebacterium casei LMG S-19264T (=DSM 44701T), isolated from a smear-ripened cheese.</title>
        <authorList>
            <consortium name="US DOE Joint Genome Institute (JGI-PGF)"/>
            <person name="Walter F."/>
            <person name="Albersmeier A."/>
            <person name="Kalinowski J."/>
            <person name="Ruckert C."/>
        </authorList>
    </citation>
    <scope>NUCLEOTIDE SEQUENCE</scope>
    <source>
        <strain evidence="8">CGMCC 1.15367</strain>
    </source>
</reference>
<organism evidence="8 9">
    <name type="scientific">Aureimonas endophytica</name>
    <dbReference type="NCBI Taxonomy" id="2027858"/>
    <lineage>
        <taxon>Bacteria</taxon>
        <taxon>Pseudomonadati</taxon>
        <taxon>Pseudomonadota</taxon>
        <taxon>Alphaproteobacteria</taxon>
        <taxon>Hyphomicrobiales</taxon>
        <taxon>Aurantimonadaceae</taxon>
        <taxon>Aureimonas</taxon>
    </lineage>
</organism>
<evidence type="ECO:0000313" key="8">
    <source>
        <dbReference type="EMBL" id="GGD98484.1"/>
    </source>
</evidence>
<dbReference type="EMBL" id="BMIQ01000002">
    <property type="protein sequence ID" value="GGD98484.1"/>
    <property type="molecule type" value="Genomic_DNA"/>
</dbReference>
<evidence type="ECO:0000256" key="6">
    <source>
        <dbReference type="ARBA" id="ARBA00023136"/>
    </source>
</evidence>
<evidence type="ECO:0000256" key="4">
    <source>
        <dbReference type="ARBA" id="ARBA00022692"/>
    </source>
</evidence>
<feature type="transmembrane region" description="Helical" evidence="7">
    <location>
        <begin position="118"/>
        <end position="142"/>
    </location>
</feature>
<comment type="subcellular location">
    <subcellularLocation>
        <location evidence="1">Cell membrane</location>
        <topology evidence="1">Multi-pass membrane protein</topology>
    </subcellularLocation>
</comment>
<keyword evidence="3" id="KW-1003">Cell membrane</keyword>
<proteinExistence type="inferred from homology"/>
<evidence type="ECO:0000256" key="1">
    <source>
        <dbReference type="ARBA" id="ARBA00004651"/>
    </source>
</evidence>
<feature type="transmembrane region" description="Helical" evidence="7">
    <location>
        <begin position="87"/>
        <end position="106"/>
    </location>
</feature>
<sequence>MTAMGYALDLPTVWALVIAFAVFAYVVMDGFDLGIGILFPSLKPGEERDAAMNSVAPVWDGNETWLVLGGGGLFAAFPLAYAIVMPALYAPIVAMLLGLVFRGVAFEFRWRDPGHRPFWDIAFCAGSLVATFAQGVALGALLQGIPVAGRAYGGGWFDWLTPFSLLSGLGLTTGYALLGATWLVMKTEGSAQAHARRMAKHLGRATVAAIALVSAATPFLDGAYAARWFAFPNVLLTAQVPLLVTIGSVLFFSSLAAGAERRPFLLALALFGLSFVGLGISIFPDVVPGAMTIWQAAAPPASQLFMLVGAAVLIPVILAYTAYAYWVFRGKVGAEGYH</sequence>